<proteinExistence type="predicted"/>
<evidence type="ECO:0000313" key="2">
    <source>
        <dbReference type="Proteomes" id="UP000305883"/>
    </source>
</evidence>
<accession>A0A4T0VWF2</accession>
<sequence>MTEKPNIDWDSFANAAGFKSANVAQTCWGQIKRKFNILAGPATLQTAKIPKRLLLPYRKATSTLWSTSSST</sequence>
<organism evidence="1 2">
    <name type="scientific">Colletotrichum higginsianum</name>
    <dbReference type="NCBI Taxonomy" id="80884"/>
    <lineage>
        <taxon>Eukaryota</taxon>
        <taxon>Fungi</taxon>
        <taxon>Dikarya</taxon>
        <taxon>Ascomycota</taxon>
        <taxon>Pezizomycotina</taxon>
        <taxon>Sordariomycetes</taxon>
        <taxon>Hypocreomycetidae</taxon>
        <taxon>Glomerellales</taxon>
        <taxon>Glomerellaceae</taxon>
        <taxon>Colletotrichum</taxon>
        <taxon>Colletotrichum destructivum species complex</taxon>
    </lineage>
</organism>
<dbReference type="Proteomes" id="UP000305883">
    <property type="component" value="Unassembled WGS sequence"/>
</dbReference>
<protein>
    <submittedName>
        <fullName evidence="1">Uncharacterized protein</fullName>
    </submittedName>
</protein>
<comment type="caution">
    <text evidence="1">The sequence shown here is derived from an EMBL/GenBank/DDBJ whole genome shotgun (WGS) entry which is preliminary data.</text>
</comment>
<name>A0A4T0VWF2_9PEZI</name>
<dbReference type="EMBL" id="MWPZ01000005">
    <property type="protein sequence ID" value="TIC97074.1"/>
    <property type="molecule type" value="Genomic_DNA"/>
</dbReference>
<evidence type="ECO:0000313" key="1">
    <source>
        <dbReference type="EMBL" id="TIC97074.1"/>
    </source>
</evidence>
<dbReference type="AlphaFoldDB" id="A0A4T0VWF2"/>
<dbReference type="OrthoDB" id="5403747at2759"/>
<reference evidence="1 2" key="1">
    <citation type="journal article" date="2019" name="Genome Biol. Evol.">
        <title>Genomic Plasticity Mediated by Transposable Elements in the Plant Pathogenic Fungus Colletotrichum higginsianum.</title>
        <authorList>
            <person name="Tsushima A."/>
            <person name="Gan P."/>
            <person name="Kumakura N."/>
            <person name="Narusaka M."/>
            <person name="Takano Y."/>
            <person name="Narusaka Y."/>
            <person name="Shirasu K."/>
        </authorList>
    </citation>
    <scope>NUCLEOTIDE SEQUENCE [LARGE SCALE GENOMIC DNA]</scope>
    <source>
        <strain evidence="1 2">MAFF305635-RFP</strain>
    </source>
</reference>
<gene>
    <name evidence="1" type="ORF">CH35J_007071</name>
</gene>